<dbReference type="AlphaFoldDB" id="A0AAD4ZTX4"/>
<feature type="compositionally biased region" description="Low complexity" evidence="1">
    <location>
        <begin position="56"/>
        <end position="67"/>
    </location>
</feature>
<feature type="compositionally biased region" description="Low complexity" evidence="1">
    <location>
        <begin position="149"/>
        <end position="160"/>
    </location>
</feature>
<gene>
    <name evidence="2" type="ORF">L3X38_007127</name>
</gene>
<dbReference type="EMBL" id="JAJFAZ020000001">
    <property type="protein sequence ID" value="KAI5354232.1"/>
    <property type="molecule type" value="Genomic_DNA"/>
</dbReference>
<dbReference type="Proteomes" id="UP001054821">
    <property type="component" value="Chromosome 1"/>
</dbReference>
<sequence length="204" mass="22369">MIVMDIATAEYMLHAISSPLRRWSPFSILLVSQSDCSASVKDRMVRMFGIGAKGSGFSKKPKGSGFSKKPKEVASQRSQRLVSSQRSQRKWLLKEAKGADEDDADSFSFKTSSFSPAIKSARHYSPKGSGFSKKPKGSGFSKKPKEVASQRSQRLVSSQRSQRKWLLKEAKDAKNAKKPSPALELKPEGFSSPADSYIKGGQCA</sequence>
<name>A0AAD4ZTX4_PRUDU</name>
<evidence type="ECO:0000256" key="1">
    <source>
        <dbReference type="SAM" id="MobiDB-lite"/>
    </source>
</evidence>
<organism evidence="2 3">
    <name type="scientific">Prunus dulcis</name>
    <name type="common">Almond</name>
    <name type="synonym">Amygdalus dulcis</name>
    <dbReference type="NCBI Taxonomy" id="3755"/>
    <lineage>
        <taxon>Eukaryota</taxon>
        <taxon>Viridiplantae</taxon>
        <taxon>Streptophyta</taxon>
        <taxon>Embryophyta</taxon>
        <taxon>Tracheophyta</taxon>
        <taxon>Spermatophyta</taxon>
        <taxon>Magnoliopsida</taxon>
        <taxon>eudicotyledons</taxon>
        <taxon>Gunneridae</taxon>
        <taxon>Pentapetalae</taxon>
        <taxon>rosids</taxon>
        <taxon>fabids</taxon>
        <taxon>Rosales</taxon>
        <taxon>Rosaceae</taxon>
        <taxon>Amygdaloideae</taxon>
        <taxon>Amygdaleae</taxon>
        <taxon>Prunus</taxon>
    </lineage>
</organism>
<comment type="caution">
    <text evidence="2">The sequence shown here is derived from an EMBL/GenBank/DDBJ whole genome shotgun (WGS) entry which is preliminary data.</text>
</comment>
<reference evidence="2 3" key="1">
    <citation type="journal article" date="2022" name="G3 (Bethesda)">
        <title>Whole-genome sequence and methylome profiling of the almond [Prunus dulcis (Mill.) D.A. Webb] cultivar 'Nonpareil'.</title>
        <authorList>
            <person name="D'Amico-Willman K.M."/>
            <person name="Ouma W.Z."/>
            <person name="Meulia T."/>
            <person name="Sideli G.M."/>
            <person name="Gradziel T.M."/>
            <person name="Fresnedo-Ramirez J."/>
        </authorList>
    </citation>
    <scope>NUCLEOTIDE SEQUENCE [LARGE SCALE GENOMIC DNA]</scope>
    <source>
        <strain evidence="2">Clone GOH B32 T37-40</strain>
    </source>
</reference>
<evidence type="ECO:0000313" key="2">
    <source>
        <dbReference type="EMBL" id="KAI5354232.1"/>
    </source>
</evidence>
<feature type="region of interest" description="Disordered" evidence="1">
    <location>
        <begin position="56"/>
        <end position="88"/>
    </location>
</feature>
<feature type="compositionally biased region" description="Low complexity" evidence="1">
    <location>
        <begin position="126"/>
        <end position="141"/>
    </location>
</feature>
<evidence type="ECO:0000313" key="3">
    <source>
        <dbReference type="Proteomes" id="UP001054821"/>
    </source>
</evidence>
<keyword evidence="3" id="KW-1185">Reference proteome</keyword>
<feature type="region of interest" description="Disordered" evidence="1">
    <location>
        <begin position="120"/>
        <end position="204"/>
    </location>
</feature>
<accession>A0AAD4ZTX4</accession>
<protein>
    <submittedName>
        <fullName evidence="2">Uncharacterized protein</fullName>
    </submittedName>
</protein>
<feature type="compositionally biased region" description="Low complexity" evidence="1">
    <location>
        <begin position="75"/>
        <end position="86"/>
    </location>
</feature>
<feature type="compositionally biased region" description="Basic and acidic residues" evidence="1">
    <location>
        <begin position="166"/>
        <end position="175"/>
    </location>
</feature>
<proteinExistence type="predicted"/>